<dbReference type="Gene3D" id="1.10.10.60">
    <property type="entry name" value="Homeodomain-like"/>
    <property type="match status" value="2"/>
</dbReference>
<keyword evidence="3" id="KW-0804">Transcription</keyword>
<dbReference type="HOGENOM" id="CLU_052345_0_0_9"/>
<dbReference type="PRINTS" id="PR00032">
    <property type="entry name" value="HTHARAC"/>
</dbReference>
<dbReference type="PROSITE" id="PS01124">
    <property type="entry name" value="HTH_ARAC_FAMILY_2"/>
    <property type="match status" value="1"/>
</dbReference>
<comment type="caution">
    <text evidence="5">The sequence shown here is derived from an EMBL/GenBank/DDBJ whole genome shotgun (WGS) entry which is preliminary data.</text>
</comment>
<sequence>MAAAIDLNPRTLLRLPGVREDRRTGAALIPLPGDGGEAGLLRALTLAPGFWIFDIDIHSTRIPRFTFKAADAPSLTVNHCFCGRCEVALRSGETTYLSGGELVVDNGKSTGSFYYPEADYEGIELAIRLDGDWQRAFLVLGESFAAPRQLFERCESVDAPRIYLADVPLARTAKVLRDYLTQGKSRQLIAVKIMEWLLLLAERETALVEAGKIYYPKTQVEIAKAVQQIIVSDLQVRHPAAELAARFGISASSLKNYFCNVYGCGYAVYQRMQRMKRAAKLLSGTRERVADIAASVGYASQTKFGSMFKKVYGVSPLTYRKQERLRLMKQSVTAEGLAEKGEHSLEE</sequence>
<dbReference type="InterPro" id="IPR053142">
    <property type="entry name" value="PchR_regulatory_protein"/>
</dbReference>
<gene>
    <name evidence="5" type="ORF">HMP0721_1697</name>
</gene>
<organism evidence="5 6">
    <name type="scientific">Pseudoramibacter alactolyticus ATCC 23263</name>
    <dbReference type="NCBI Taxonomy" id="887929"/>
    <lineage>
        <taxon>Bacteria</taxon>
        <taxon>Bacillati</taxon>
        <taxon>Bacillota</taxon>
        <taxon>Clostridia</taxon>
        <taxon>Eubacteriales</taxon>
        <taxon>Eubacteriaceae</taxon>
        <taxon>Pseudoramibacter</taxon>
    </lineage>
</organism>
<dbReference type="RefSeq" id="WP_006599119.1">
    <property type="nucleotide sequence ID" value="NZ_GL622359.1"/>
</dbReference>
<dbReference type="EMBL" id="AEQN01000022">
    <property type="protein sequence ID" value="EFV01316.1"/>
    <property type="molecule type" value="Genomic_DNA"/>
</dbReference>
<dbReference type="GO" id="GO:0043565">
    <property type="term" value="F:sequence-specific DNA binding"/>
    <property type="evidence" value="ECO:0007669"/>
    <property type="project" value="InterPro"/>
</dbReference>
<name>E6MHZ2_9FIRM</name>
<evidence type="ECO:0000256" key="3">
    <source>
        <dbReference type="ARBA" id="ARBA00023163"/>
    </source>
</evidence>
<dbReference type="Pfam" id="PF12833">
    <property type="entry name" value="HTH_18"/>
    <property type="match status" value="1"/>
</dbReference>
<evidence type="ECO:0000256" key="2">
    <source>
        <dbReference type="ARBA" id="ARBA00023125"/>
    </source>
</evidence>
<evidence type="ECO:0000313" key="6">
    <source>
        <dbReference type="Proteomes" id="UP000004754"/>
    </source>
</evidence>
<accession>E6MHZ2</accession>
<keyword evidence="1" id="KW-0805">Transcription regulation</keyword>
<protein>
    <submittedName>
        <fullName evidence="5">Transcriptional regulator, AraC family</fullName>
    </submittedName>
</protein>
<dbReference type="InterPro" id="IPR018060">
    <property type="entry name" value="HTH_AraC"/>
</dbReference>
<dbReference type="eggNOG" id="COG2207">
    <property type="taxonomic scope" value="Bacteria"/>
</dbReference>
<dbReference type="GO" id="GO:0003700">
    <property type="term" value="F:DNA-binding transcription factor activity"/>
    <property type="evidence" value="ECO:0007669"/>
    <property type="project" value="InterPro"/>
</dbReference>
<reference evidence="5 6" key="1">
    <citation type="submission" date="2010-12" db="EMBL/GenBank/DDBJ databases">
        <authorList>
            <person name="Muzny D."/>
            <person name="Qin X."/>
            <person name="Deng J."/>
            <person name="Jiang H."/>
            <person name="Liu Y."/>
            <person name="Qu J."/>
            <person name="Song X.-Z."/>
            <person name="Zhang L."/>
            <person name="Thornton R."/>
            <person name="Coyle M."/>
            <person name="Francisco L."/>
            <person name="Jackson L."/>
            <person name="Javaid M."/>
            <person name="Korchina V."/>
            <person name="Kovar C."/>
            <person name="Mata R."/>
            <person name="Mathew T."/>
            <person name="Ngo R."/>
            <person name="Nguyen L."/>
            <person name="Nguyen N."/>
            <person name="Okwuonu G."/>
            <person name="Ongeri F."/>
            <person name="Pham C."/>
            <person name="Simmons D."/>
            <person name="Wilczek-Boney K."/>
            <person name="Hale W."/>
            <person name="Jakkamsetti A."/>
            <person name="Pham P."/>
            <person name="Ruth R."/>
            <person name="San Lucas F."/>
            <person name="Warren J."/>
            <person name="Zhang J."/>
            <person name="Zhao Z."/>
            <person name="Zhou C."/>
            <person name="Zhu D."/>
            <person name="Lee S."/>
            <person name="Bess C."/>
            <person name="Blankenburg K."/>
            <person name="Forbes L."/>
            <person name="Fu Q."/>
            <person name="Gubbala S."/>
            <person name="Hirani K."/>
            <person name="Jayaseelan J.C."/>
            <person name="Lara F."/>
            <person name="Munidasa M."/>
            <person name="Palculict T."/>
            <person name="Patil S."/>
            <person name="Pu L.-L."/>
            <person name="Saada N."/>
            <person name="Tang L."/>
            <person name="Weissenberger G."/>
            <person name="Zhu Y."/>
            <person name="Hemphill L."/>
            <person name="Shang Y."/>
            <person name="Youmans B."/>
            <person name="Ayvaz T."/>
            <person name="Ross M."/>
            <person name="Santibanez J."/>
            <person name="Aqrawi P."/>
            <person name="Gross S."/>
            <person name="Joshi V."/>
            <person name="Fowler G."/>
            <person name="Nazareth L."/>
            <person name="Reid J."/>
            <person name="Worley K."/>
            <person name="Petrosino J."/>
            <person name="Highlander S."/>
            <person name="Gibbs R."/>
        </authorList>
    </citation>
    <scope>NUCLEOTIDE SEQUENCE [LARGE SCALE GENOMIC DNA]</scope>
    <source>
        <strain evidence="5 6">ATCC 23263</strain>
    </source>
</reference>
<dbReference type="Proteomes" id="UP000004754">
    <property type="component" value="Unassembled WGS sequence"/>
</dbReference>
<dbReference type="SUPFAM" id="SSF46689">
    <property type="entry name" value="Homeodomain-like"/>
    <property type="match status" value="1"/>
</dbReference>
<dbReference type="STRING" id="887929.HMP0721_1697"/>
<keyword evidence="2" id="KW-0238">DNA-binding</keyword>
<dbReference type="InterPro" id="IPR009057">
    <property type="entry name" value="Homeodomain-like_sf"/>
</dbReference>
<dbReference type="SMART" id="SM00342">
    <property type="entry name" value="HTH_ARAC"/>
    <property type="match status" value="1"/>
</dbReference>
<dbReference type="PROSITE" id="PS00041">
    <property type="entry name" value="HTH_ARAC_FAMILY_1"/>
    <property type="match status" value="1"/>
</dbReference>
<dbReference type="InterPro" id="IPR020449">
    <property type="entry name" value="Tscrpt_reg_AraC-type_HTH"/>
</dbReference>
<evidence type="ECO:0000313" key="5">
    <source>
        <dbReference type="EMBL" id="EFV01316.1"/>
    </source>
</evidence>
<dbReference type="PANTHER" id="PTHR47893">
    <property type="entry name" value="REGULATORY PROTEIN PCHR"/>
    <property type="match status" value="1"/>
</dbReference>
<dbReference type="AlphaFoldDB" id="E6MHZ2"/>
<proteinExistence type="predicted"/>
<feature type="domain" description="HTH araC/xylS-type" evidence="4">
    <location>
        <begin position="224"/>
        <end position="322"/>
    </location>
</feature>
<evidence type="ECO:0000259" key="4">
    <source>
        <dbReference type="PROSITE" id="PS01124"/>
    </source>
</evidence>
<dbReference type="InterPro" id="IPR018062">
    <property type="entry name" value="HTH_AraC-typ_CS"/>
</dbReference>
<keyword evidence="6" id="KW-1185">Reference proteome</keyword>
<dbReference type="PANTHER" id="PTHR47893:SF1">
    <property type="entry name" value="REGULATORY PROTEIN PCHR"/>
    <property type="match status" value="1"/>
</dbReference>
<evidence type="ECO:0000256" key="1">
    <source>
        <dbReference type="ARBA" id="ARBA00023015"/>
    </source>
</evidence>